<accession>A0A383VDW4</accession>
<dbReference type="InterPro" id="IPR016024">
    <property type="entry name" value="ARM-type_fold"/>
</dbReference>
<dbReference type="Proteomes" id="UP000256970">
    <property type="component" value="Unassembled WGS sequence"/>
</dbReference>
<dbReference type="InterPro" id="IPR011989">
    <property type="entry name" value="ARM-like"/>
</dbReference>
<protein>
    <submittedName>
        <fullName evidence="1">Uncharacterized protein</fullName>
    </submittedName>
</protein>
<evidence type="ECO:0000313" key="1">
    <source>
        <dbReference type="EMBL" id="SZX62969.1"/>
    </source>
</evidence>
<dbReference type="AlphaFoldDB" id="A0A383VDW4"/>
<gene>
    <name evidence="1" type="ORF">BQ4739_LOCUS3541</name>
</gene>
<sequence length="221" mass="23684">MRKAVEQLADGLPRLAAEAQWPALARALHFVLWLSPGPATAAFIQARGTARVQEVIKAAAASEEHGALGVLQPGTALLLLCVRESERAADLVVESQSVRLLLQLLLRPGVGPVTKRHTAEILQALAATKLVYRDVLHGAGVVEVLRAALTDAAVLADPQLLQRLLWVLASLSDDDSVYKDDMRLAGLPACLAALFAVYQAHSSLAELRPVAALMLRCVRRC</sequence>
<name>A0A383VDW4_TETOB</name>
<dbReference type="Gene3D" id="1.25.10.10">
    <property type="entry name" value="Leucine-rich Repeat Variant"/>
    <property type="match status" value="1"/>
</dbReference>
<evidence type="ECO:0000313" key="2">
    <source>
        <dbReference type="Proteomes" id="UP000256970"/>
    </source>
</evidence>
<organism evidence="1 2">
    <name type="scientific">Tetradesmus obliquus</name>
    <name type="common">Green alga</name>
    <name type="synonym">Acutodesmus obliquus</name>
    <dbReference type="NCBI Taxonomy" id="3088"/>
    <lineage>
        <taxon>Eukaryota</taxon>
        <taxon>Viridiplantae</taxon>
        <taxon>Chlorophyta</taxon>
        <taxon>core chlorophytes</taxon>
        <taxon>Chlorophyceae</taxon>
        <taxon>CS clade</taxon>
        <taxon>Sphaeropleales</taxon>
        <taxon>Scenedesmaceae</taxon>
        <taxon>Tetradesmus</taxon>
    </lineage>
</organism>
<reference evidence="1 2" key="1">
    <citation type="submission" date="2016-10" db="EMBL/GenBank/DDBJ databases">
        <authorList>
            <person name="Cai Z."/>
        </authorList>
    </citation>
    <scope>NUCLEOTIDE SEQUENCE [LARGE SCALE GENOMIC DNA]</scope>
</reference>
<keyword evidence="2" id="KW-1185">Reference proteome</keyword>
<proteinExistence type="predicted"/>
<dbReference type="EMBL" id="FNXT01000274">
    <property type="protein sequence ID" value="SZX62969.1"/>
    <property type="molecule type" value="Genomic_DNA"/>
</dbReference>
<dbReference type="SUPFAM" id="SSF48371">
    <property type="entry name" value="ARM repeat"/>
    <property type="match status" value="1"/>
</dbReference>